<accession>A0AAF5Q6F1</accession>
<dbReference type="AlphaFoldDB" id="A0AAF5Q6F1"/>
<evidence type="ECO:0000256" key="1">
    <source>
        <dbReference type="SAM" id="SignalP"/>
    </source>
</evidence>
<dbReference type="WBParaSite" id="mrna-Wban_10741">
    <property type="protein sequence ID" value="mrna-Wban_10741"/>
    <property type="gene ID" value="Wban_10741"/>
</dbReference>
<reference evidence="3 4" key="3">
    <citation type="submission" date="2024-02" db="UniProtKB">
        <authorList>
            <consortium name="WormBaseParasite"/>
        </authorList>
    </citation>
    <scope>IDENTIFICATION</scope>
    <source>
        <strain evidence="3 4">pt0022</strain>
    </source>
</reference>
<sequence>MHFFHIILFSSLITWIYVCGPLRMDINNGAQMPSHSNRNAALKAFEFLCNQYPLICHSYHFDDKEGNE</sequence>
<evidence type="ECO:0000313" key="4">
    <source>
        <dbReference type="WBParaSite" id="mrna-Wban_10741"/>
    </source>
</evidence>
<feature type="signal peptide" evidence="1">
    <location>
        <begin position="1"/>
        <end position="19"/>
    </location>
</feature>
<reference evidence="2" key="2">
    <citation type="journal article" date="2016" name="Mol. Ecol.">
        <title>Population genomics of the filarial nematode parasite Wuchereria bancrofti from mosquitoes.</title>
        <authorList>
            <person name="Small S.T."/>
            <person name="Reimer L.J."/>
            <person name="Tisch D.J."/>
            <person name="King C.L."/>
            <person name="Christensen B.M."/>
            <person name="Siba P.M."/>
            <person name="Kazura J.W."/>
            <person name="Serre D."/>
            <person name="Zimmerman P.A."/>
        </authorList>
    </citation>
    <scope>NUCLEOTIDE SEQUENCE</scope>
    <source>
        <strain evidence="2">pt0022</strain>
    </source>
</reference>
<proteinExistence type="predicted"/>
<evidence type="ECO:0000313" key="3">
    <source>
        <dbReference type="WBParaSite" id="mrna-Wban_10740"/>
    </source>
</evidence>
<keyword evidence="1" id="KW-0732">Signal</keyword>
<dbReference type="Proteomes" id="UP000093561">
    <property type="component" value="Unassembled WGS sequence"/>
</dbReference>
<dbReference type="WBParaSite" id="mrna-Wban_10743">
    <property type="protein sequence ID" value="mrna-Wban_10743"/>
    <property type="gene ID" value="Wban_10743"/>
</dbReference>
<reference evidence="2" key="1">
    <citation type="submission" date="2015-03" db="EMBL/GenBank/DDBJ databases">
        <title>Wuchereria bancrofti Genome Sequencing Papua New Guinea Strain.</title>
        <authorList>
            <person name="Small S.T."/>
            <person name="Serre D."/>
            <person name="Zimmerman P.A."/>
        </authorList>
    </citation>
    <scope>NUCLEOTIDE SEQUENCE [LARGE SCALE GENOMIC DNA]</scope>
    <source>
        <strain evidence="2">pt0022</strain>
    </source>
</reference>
<protein>
    <submittedName>
        <fullName evidence="3 4">Uncharacterized protein</fullName>
    </submittedName>
</protein>
<organism evidence="2 5">
    <name type="scientific">Wuchereria bancrofti</name>
    <dbReference type="NCBI Taxonomy" id="6293"/>
    <lineage>
        <taxon>Eukaryota</taxon>
        <taxon>Metazoa</taxon>
        <taxon>Ecdysozoa</taxon>
        <taxon>Nematoda</taxon>
        <taxon>Chromadorea</taxon>
        <taxon>Rhabditida</taxon>
        <taxon>Spirurina</taxon>
        <taxon>Spiruromorpha</taxon>
        <taxon>Filarioidea</taxon>
        <taxon>Onchocercidae</taxon>
        <taxon>Wuchereria</taxon>
    </lineage>
</organism>
<name>A0AAF5Q6F1_WUCBA</name>
<evidence type="ECO:0000313" key="5">
    <source>
        <dbReference type="WBParaSite" id="mrna-Wban_10743"/>
    </source>
</evidence>
<dbReference type="WBParaSite" id="mrna-Wban_10740">
    <property type="protein sequence ID" value="mrna-Wban_10740"/>
    <property type="gene ID" value="Wban_10740"/>
</dbReference>
<feature type="chain" id="PRO_5041856467" evidence="1">
    <location>
        <begin position="20"/>
        <end position="68"/>
    </location>
</feature>
<evidence type="ECO:0000313" key="2">
    <source>
        <dbReference type="Proteomes" id="UP000093561"/>
    </source>
</evidence>